<feature type="region of interest" description="Disordered" evidence="2">
    <location>
        <begin position="374"/>
        <end position="395"/>
    </location>
</feature>
<protein>
    <recommendedName>
        <fullName evidence="7">LysM domain-containing protein</fullName>
    </recommendedName>
</protein>
<keyword evidence="3" id="KW-0472">Membrane</keyword>
<dbReference type="EMBL" id="MTEJ01000105">
    <property type="protein sequence ID" value="OQX10752.1"/>
    <property type="molecule type" value="Genomic_DNA"/>
</dbReference>
<evidence type="ECO:0000313" key="6">
    <source>
        <dbReference type="Proteomes" id="UP000192491"/>
    </source>
</evidence>
<feature type="chain" id="PRO_5010996489" description="LysM domain-containing protein" evidence="4">
    <location>
        <begin position="26"/>
        <end position="395"/>
    </location>
</feature>
<name>A0A1Y1QPH1_9GAMM</name>
<reference evidence="5 6" key="1">
    <citation type="submission" date="2017-01" db="EMBL/GenBank/DDBJ databases">
        <title>Novel large sulfur bacteria in the metagenomes of groundwater-fed chemosynthetic microbial mats in the Lake Huron basin.</title>
        <authorList>
            <person name="Sharrar A.M."/>
            <person name="Flood B.E."/>
            <person name="Bailey J.V."/>
            <person name="Jones D.S."/>
            <person name="Biddanda B."/>
            <person name="Ruberg S.A."/>
            <person name="Marcus D.N."/>
            <person name="Dick G.J."/>
        </authorList>
    </citation>
    <scope>NUCLEOTIDE SEQUENCE [LARGE SCALE GENOMIC DNA]</scope>
    <source>
        <strain evidence="5">A8</strain>
    </source>
</reference>
<evidence type="ECO:0000313" key="5">
    <source>
        <dbReference type="EMBL" id="OQX10752.1"/>
    </source>
</evidence>
<evidence type="ECO:0000256" key="4">
    <source>
        <dbReference type="SAM" id="SignalP"/>
    </source>
</evidence>
<feature type="signal peptide" evidence="4">
    <location>
        <begin position="1"/>
        <end position="25"/>
    </location>
</feature>
<dbReference type="Gene3D" id="1.10.287.1490">
    <property type="match status" value="1"/>
</dbReference>
<keyword evidence="3" id="KW-1133">Transmembrane helix</keyword>
<keyword evidence="4" id="KW-0732">Signal</keyword>
<feature type="compositionally biased region" description="Basic and acidic residues" evidence="2">
    <location>
        <begin position="381"/>
        <end position="395"/>
    </location>
</feature>
<feature type="coiled-coil region" evidence="1">
    <location>
        <begin position="134"/>
        <end position="175"/>
    </location>
</feature>
<evidence type="ECO:0000256" key="3">
    <source>
        <dbReference type="SAM" id="Phobius"/>
    </source>
</evidence>
<dbReference type="AlphaFoldDB" id="A0A1Y1QPH1"/>
<proteinExistence type="predicted"/>
<keyword evidence="1" id="KW-0175">Coiled coil</keyword>
<feature type="transmembrane region" description="Helical" evidence="3">
    <location>
        <begin position="342"/>
        <end position="362"/>
    </location>
</feature>
<evidence type="ECO:0008006" key="7">
    <source>
        <dbReference type="Google" id="ProtNLM"/>
    </source>
</evidence>
<evidence type="ECO:0000256" key="2">
    <source>
        <dbReference type="SAM" id="MobiDB-lite"/>
    </source>
</evidence>
<organism evidence="5 6">
    <name type="scientific">Thiothrix lacustris</name>
    <dbReference type="NCBI Taxonomy" id="525917"/>
    <lineage>
        <taxon>Bacteria</taxon>
        <taxon>Pseudomonadati</taxon>
        <taxon>Pseudomonadota</taxon>
        <taxon>Gammaproteobacteria</taxon>
        <taxon>Thiotrichales</taxon>
        <taxon>Thiotrichaceae</taxon>
        <taxon>Thiothrix</taxon>
    </lineage>
</organism>
<gene>
    <name evidence="5" type="ORF">BWK73_19530</name>
</gene>
<dbReference type="InterPro" id="IPR020012">
    <property type="entry name" value="LysM_FimV"/>
</dbReference>
<feature type="coiled-coil region" evidence="1">
    <location>
        <begin position="200"/>
        <end position="227"/>
    </location>
</feature>
<dbReference type="NCBIfam" id="TIGR03505">
    <property type="entry name" value="FimV_core"/>
    <property type="match status" value="1"/>
</dbReference>
<sequence length="395" mass="42564">MKNPFISIILGLLLSVSVSIQPATAANTYGPTTGQETLWSIASRLRPTYAVSTQQMMLAIRAKNPQAFTVSNINALKKGSVLKLPTLAEIQQLDRIQALRNARQQNRHWQARQQNTYAKAPQKTAKPKATRVNLSAARTTQQRLKREIATLKTQLKQEQQRSTQLSAKIRELQATTAGTTTTPADLETLRTQVTEMKTVLAEKDSHIKNLQASLKEASESIKRQYAENQALYDKLKTASPESVSPPPAATGNKPQLTLAEVPTDAPAASNTAKPPAVFTDQVAGAAPTPAASTGTPLTSLLEQQSAAAKAQQNAAATGTTDAIAPTGTHNGTTANTVTPSRLSFIIALISLLFILALLWRAFSQQRSLRKEIASYTAEPALDEKSGERTEPKLNG</sequence>
<evidence type="ECO:0000256" key="1">
    <source>
        <dbReference type="SAM" id="Coils"/>
    </source>
</evidence>
<comment type="caution">
    <text evidence="5">The sequence shown here is derived from an EMBL/GenBank/DDBJ whole genome shotgun (WGS) entry which is preliminary data.</text>
</comment>
<dbReference type="Proteomes" id="UP000192491">
    <property type="component" value="Unassembled WGS sequence"/>
</dbReference>
<accession>A0A1Y1QPH1</accession>
<keyword evidence="3" id="KW-0812">Transmembrane</keyword>